<name>A0AAP0B9E1_9ASPA</name>
<proteinExistence type="predicted"/>
<protein>
    <recommendedName>
        <fullName evidence="5">Reverse transcriptase domain-containing protein</fullName>
    </recommendedName>
</protein>
<keyword evidence="4" id="KW-1185">Reference proteome</keyword>
<dbReference type="AlphaFoldDB" id="A0AAP0B9E1"/>
<sequence length="166" mass="19957">MREGVNAKLDSWQVTLEKKGFRLSREKTEYMELKFRSLPSLVAFPPSCVSSECYIRYSGDLSVDSIVDWLATTVLDLPRILYYSKESLERFSPILFTFIAAIFEHLLSILVMPLLIRKQSISAFEINRRRRLLKSKKRRKKKKREKKWKKKRKKKWKKKRRKKKKT</sequence>
<evidence type="ECO:0000313" key="4">
    <source>
        <dbReference type="Proteomes" id="UP001418222"/>
    </source>
</evidence>
<dbReference type="EMBL" id="JBBWWQ010000014">
    <property type="protein sequence ID" value="KAK8931353.1"/>
    <property type="molecule type" value="Genomic_DNA"/>
</dbReference>
<keyword evidence="2" id="KW-0812">Transmembrane</keyword>
<reference evidence="3 4" key="1">
    <citation type="journal article" date="2022" name="Nat. Plants">
        <title>Genomes of leafy and leafless Platanthera orchids illuminate the evolution of mycoheterotrophy.</title>
        <authorList>
            <person name="Li M.H."/>
            <person name="Liu K.W."/>
            <person name="Li Z."/>
            <person name="Lu H.C."/>
            <person name="Ye Q.L."/>
            <person name="Zhang D."/>
            <person name="Wang J.Y."/>
            <person name="Li Y.F."/>
            <person name="Zhong Z.M."/>
            <person name="Liu X."/>
            <person name="Yu X."/>
            <person name="Liu D.K."/>
            <person name="Tu X.D."/>
            <person name="Liu B."/>
            <person name="Hao Y."/>
            <person name="Liao X.Y."/>
            <person name="Jiang Y.T."/>
            <person name="Sun W.H."/>
            <person name="Chen J."/>
            <person name="Chen Y.Q."/>
            <person name="Ai Y."/>
            <person name="Zhai J.W."/>
            <person name="Wu S.S."/>
            <person name="Zhou Z."/>
            <person name="Hsiao Y.Y."/>
            <person name="Wu W.L."/>
            <person name="Chen Y.Y."/>
            <person name="Lin Y.F."/>
            <person name="Hsu J.L."/>
            <person name="Li C.Y."/>
            <person name="Wang Z.W."/>
            <person name="Zhao X."/>
            <person name="Zhong W.Y."/>
            <person name="Ma X.K."/>
            <person name="Ma L."/>
            <person name="Huang J."/>
            <person name="Chen G.Z."/>
            <person name="Huang M.Z."/>
            <person name="Huang L."/>
            <person name="Peng D.H."/>
            <person name="Luo Y.B."/>
            <person name="Zou S.Q."/>
            <person name="Chen S.P."/>
            <person name="Lan S."/>
            <person name="Tsai W.C."/>
            <person name="Van de Peer Y."/>
            <person name="Liu Z.J."/>
        </authorList>
    </citation>
    <scope>NUCLEOTIDE SEQUENCE [LARGE SCALE GENOMIC DNA]</scope>
    <source>
        <strain evidence="3">Lor287</strain>
    </source>
</reference>
<accession>A0AAP0B9E1</accession>
<feature type="region of interest" description="Disordered" evidence="1">
    <location>
        <begin position="133"/>
        <end position="166"/>
    </location>
</feature>
<keyword evidence="2" id="KW-1133">Transmembrane helix</keyword>
<comment type="caution">
    <text evidence="3">The sequence shown here is derived from an EMBL/GenBank/DDBJ whole genome shotgun (WGS) entry which is preliminary data.</text>
</comment>
<organism evidence="3 4">
    <name type="scientific">Platanthera zijinensis</name>
    <dbReference type="NCBI Taxonomy" id="2320716"/>
    <lineage>
        <taxon>Eukaryota</taxon>
        <taxon>Viridiplantae</taxon>
        <taxon>Streptophyta</taxon>
        <taxon>Embryophyta</taxon>
        <taxon>Tracheophyta</taxon>
        <taxon>Spermatophyta</taxon>
        <taxon>Magnoliopsida</taxon>
        <taxon>Liliopsida</taxon>
        <taxon>Asparagales</taxon>
        <taxon>Orchidaceae</taxon>
        <taxon>Orchidoideae</taxon>
        <taxon>Orchideae</taxon>
        <taxon>Orchidinae</taxon>
        <taxon>Platanthera</taxon>
    </lineage>
</organism>
<evidence type="ECO:0000313" key="3">
    <source>
        <dbReference type="EMBL" id="KAK8931353.1"/>
    </source>
</evidence>
<keyword evidence="2" id="KW-0472">Membrane</keyword>
<dbReference type="Proteomes" id="UP001418222">
    <property type="component" value="Unassembled WGS sequence"/>
</dbReference>
<evidence type="ECO:0000256" key="2">
    <source>
        <dbReference type="SAM" id="Phobius"/>
    </source>
</evidence>
<evidence type="ECO:0008006" key="5">
    <source>
        <dbReference type="Google" id="ProtNLM"/>
    </source>
</evidence>
<gene>
    <name evidence="3" type="ORF">KSP39_PZI017076</name>
</gene>
<feature type="transmembrane region" description="Helical" evidence="2">
    <location>
        <begin position="94"/>
        <end position="116"/>
    </location>
</feature>
<evidence type="ECO:0000256" key="1">
    <source>
        <dbReference type="SAM" id="MobiDB-lite"/>
    </source>
</evidence>